<accession>A0ABU6FVF4</accession>
<dbReference type="InterPro" id="IPR017871">
    <property type="entry name" value="ABC_transporter-like_CS"/>
</dbReference>
<keyword evidence="1" id="KW-0813">Transport</keyword>
<dbReference type="Gene3D" id="3.40.50.300">
    <property type="entry name" value="P-loop containing nucleotide triphosphate hydrolases"/>
    <property type="match status" value="1"/>
</dbReference>
<evidence type="ECO:0000256" key="3">
    <source>
        <dbReference type="ARBA" id="ARBA00022840"/>
    </source>
</evidence>
<keyword evidence="3 6" id="KW-0067">ATP-binding</keyword>
<evidence type="ECO:0000313" key="6">
    <source>
        <dbReference type="EMBL" id="MEC0225861.1"/>
    </source>
</evidence>
<keyword evidence="4" id="KW-1278">Translocase</keyword>
<dbReference type="Pfam" id="PF00005">
    <property type="entry name" value="ABC_tran"/>
    <property type="match status" value="1"/>
</dbReference>
<name>A0ABU6FVF4_9BACL</name>
<comment type="caution">
    <text evidence="6">The sequence shown here is derived from an EMBL/GenBank/DDBJ whole genome shotgun (WGS) entry which is preliminary data.</text>
</comment>
<dbReference type="SMART" id="SM00382">
    <property type="entry name" value="AAA"/>
    <property type="match status" value="1"/>
</dbReference>
<organism evidence="6 7">
    <name type="scientific">Paenibacillus alba</name>
    <dbReference type="NCBI Taxonomy" id="1197127"/>
    <lineage>
        <taxon>Bacteria</taxon>
        <taxon>Bacillati</taxon>
        <taxon>Bacillota</taxon>
        <taxon>Bacilli</taxon>
        <taxon>Bacillales</taxon>
        <taxon>Paenibacillaceae</taxon>
        <taxon>Paenibacillus</taxon>
    </lineage>
</organism>
<dbReference type="CDD" id="cd03214">
    <property type="entry name" value="ABC_Iron-Siderophores_B12_Hemin"/>
    <property type="match status" value="1"/>
</dbReference>
<dbReference type="EMBL" id="JARLKY010000004">
    <property type="protein sequence ID" value="MEC0225861.1"/>
    <property type="molecule type" value="Genomic_DNA"/>
</dbReference>
<dbReference type="GO" id="GO:0005524">
    <property type="term" value="F:ATP binding"/>
    <property type="evidence" value="ECO:0007669"/>
    <property type="project" value="UniProtKB-KW"/>
</dbReference>
<sequence length="258" mass="28931">MIKVEQLCQSFLDQQVLEQISFEVKQGEFFGIIGPNGSGKSTLLRLLSGIDPIKKGKVLLDERTAASFSRKELARWLAVLQQDALPPVGFTVREVVEMGRYPFQNWLGEDSADAEGLIETIIQRLHLEPLIDRTIERLSGGERQRVALAKVMAQQPRLLMLDEPTTFLDIGYQVQMMDYIKEWQREAELTVVAVLHDLNLAAQYCTRLMVIHNGRMAAIGTPDEMITSGLIKEVYGTEPIVLPHPVNAAPQILLQPGK</sequence>
<evidence type="ECO:0000256" key="2">
    <source>
        <dbReference type="ARBA" id="ARBA00022741"/>
    </source>
</evidence>
<protein>
    <submittedName>
        <fullName evidence="6">ABC transporter ATP-binding protein</fullName>
    </submittedName>
</protein>
<evidence type="ECO:0000256" key="4">
    <source>
        <dbReference type="ARBA" id="ARBA00022967"/>
    </source>
</evidence>
<proteinExistence type="predicted"/>
<dbReference type="InterPro" id="IPR027417">
    <property type="entry name" value="P-loop_NTPase"/>
</dbReference>
<keyword evidence="2" id="KW-0547">Nucleotide-binding</keyword>
<dbReference type="SUPFAM" id="SSF52540">
    <property type="entry name" value="P-loop containing nucleoside triphosphate hydrolases"/>
    <property type="match status" value="1"/>
</dbReference>
<feature type="domain" description="ABC transporter" evidence="5">
    <location>
        <begin position="2"/>
        <end position="238"/>
    </location>
</feature>
<reference evidence="6 7" key="1">
    <citation type="submission" date="2023-03" db="EMBL/GenBank/DDBJ databases">
        <title>Bacillus Genome Sequencing.</title>
        <authorList>
            <person name="Dunlap C."/>
        </authorList>
    </citation>
    <scope>NUCLEOTIDE SEQUENCE [LARGE SCALE GENOMIC DNA]</scope>
    <source>
        <strain evidence="6 7">BD-533</strain>
    </source>
</reference>
<evidence type="ECO:0000256" key="1">
    <source>
        <dbReference type="ARBA" id="ARBA00022448"/>
    </source>
</evidence>
<dbReference type="PROSITE" id="PS50893">
    <property type="entry name" value="ABC_TRANSPORTER_2"/>
    <property type="match status" value="1"/>
</dbReference>
<gene>
    <name evidence="6" type="ORF">P4I72_01825</name>
</gene>
<dbReference type="Proteomes" id="UP001338137">
    <property type="component" value="Unassembled WGS sequence"/>
</dbReference>
<dbReference type="InterPro" id="IPR003439">
    <property type="entry name" value="ABC_transporter-like_ATP-bd"/>
</dbReference>
<evidence type="ECO:0000313" key="7">
    <source>
        <dbReference type="Proteomes" id="UP001338137"/>
    </source>
</evidence>
<dbReference type="RefSeq" id="WP_326070304.1">
    <property type="nucleotide sequence ID" value="NZ_JARLKY010000004.1"/>
</dbReference>
<dbReference type="PANTHER" id="PTHR42794">
    <property type="entry name" value="HEMIN IMPORT ATP-BINDING PROTEIN HMUV"/>
    <property type="match status" value="1"/>
</dbReference>
<keyword evidence="7" id="KW-1185">Reference proteome</keyword>
<dbReference type="PANTHER" id="PTHR42794:SF1">
    <property type="entry name" value="HEMIN IMPORT ATP-BINDING PROTEIN HMUV"/>
    <property type="match status" value="1"/>
</dbReference>
<evidence type="ECO:0000259" key="5">
    <source>
        <dbReference type="PROSITE" id="PS50893"/>
    </source>
</evidence>
<dbReference type="PROSITE" id="PS00211">
    <property type="entry name" value="ABC_TRANSPORTER_1"/>
    <property type="match status" value="1"/>
</dbReference>
<dbReference type="InterPro" id="IPR003593">
    <property type="entry name" value="AAA+_ATPase"/>
</dbReference>